<dbReference type="AlphaFoldDB" id="A0A0L8FWF0"/>
<accession>A0A0L8FWF0</accession>
<dbReference type="EMBL" id="KQ425730">
    <property type="protein sequence ID" value="KOF69061.1"/>
    <property type="molecule type" value="Genomic_DNA"/>
</dbReference>
<protein>
    <submittedName>
        <fullName evidence="2">Uncharacterized protein</fullName>
    </submittedName>
</protein>
<gene>
    <name evidence="2" type="ORF">OCBIM_22005727mg</name>
</gene>
<feature type="compositionally biased region" description="Basic residues" evidence="1">
    <location>
        <begin position="55"/>
        <end position="66"/>
    </location>
</feature>
<feature type="compositionally biased region" description="Basic and acidic residues" evidence="1">
    <location>
        <begin position="74"/>
        <end position="91"/>
    </location>
</feature>
<reference evidence="2" key="1">
    <citation type="submission" date="2015-07" db="EMBL/GenBank/DDBJ databases">
        <title>MeaNS - Measles Nucleotide Surveillance Program.</title>
        <authorList>
            <person name="Tran T."/>
            <person name="Druce J."/>
        </authorList>
    </citation>
    <scope>NUCLEOTIDE SEQUENCE</scope>
    <source>
        <strain evidence="2">UCB-OBI-ISO-001</strain>
        <tissue evidence="2">Gonad</tissue>
    </source>
</reference>
<evidence type="ECO:0000256" key="1">
    <source>
        <dbReference type="SAM" id="MobiDB-lite"/>
    </source>
</evidence>
<feature type="compositionally biased region" description="Basic and acidic residues" evidence="1">
    <location>
        <begin position="109"/>
        <end position="125"/>
    </location>
</feature>
<feature type="region of interest" description="Disordered" evidence="1">
    <location>
        <begin position="46"/>
        <end position="125"/>
    </location>
</feature>
<proteinExistence type="predicted"/>
<evidence type="ECO:0000313" key="2">
    <source>
        <dbReference type="EMBL" id="KOF69061.1"/>
    </source>
</evidence>
<sequence length="125" mass="15079">MEEKSEKTVVYRTQRVATNKMEKLSEDVEECLGDIMQKATFMSRGRRYGTVERRERKREKQKRQKRGVTCSSAPREERRRGQGKCYRDRQQKQGRRTKKDEESPELVQEVEKNLERRRQASIREL</sequence>
<organism evidence="2">
    <name type="scientific">Octopus bimaculoides</name>
    <name type="common">California two-spotted octopus</name>
    <dbReference type="NCBI Taxonomy" id="37653"/>
    <lineage>
        <taxon>Eukaryota</taxon>
        <taxon>Metazoa</taxon>
        <taxon>Spiralia</taxon>
        <taxon>Lophotrochozoa</taxon>
        <taxon>Mollusca</taxon>
        <taxon>Cephalopoda</taxon>
        <taxon>Coleoidea</taxon>
        <taxon>Octopodiformes</taxon>
        <taxon>Octopoda</taxon>
        <taxon>Incirrata</taxon>
        <taxon>Octopodidae</taxon>
        <taxon>Octopus</taxon>
    </lineage>
</organism>
<name>A0A0L8FWF0_OCTBM</name>